<comment type="caution">
    <text evidence="2">The sequence shown here is derived from an EMBL/GenBank/DDBJ whole genome shotgun (WGS) entry which is preliminary data.</text>
</comment>
<dbReference type="PANTHER" id="PTHR36437:SF2">
    <property type="entry name" value="GLYOXALASE_BLEOMYCIN RESISTANCE PROTEIN_DIOXYGENASE"/>
    <property type="match status" value="1"/>
</dbReference>
<feature type="domain" description="VOC" evidence="1">
    <location>
        <begin position="5"/>
        <end position="129"/>
    </location>
</feature>
<dbReference type="Pfam" id="PF00903">
    <property type="entry name" value="Glyoxalase"/>
    <property type="match status" value="1"/>
</dbReference>
<sequence length="130" mass="14157">MSDRAIARLALLVEDYDAAIAWFCRCLGFVLLEDTPLTGEKRWVRLAPPGGRGAELLLARAAGDAQRGQVGGQGGGRVFLYLETDDFAGDHARMTAAGVRFLEEPRVETYGTVAVFEDLCGNRWDLVEPA</sequence>
<dbReference type="PROSITE" id="PS51819">
    <property type="entry name" value="VOC"/>
    <property type="match status" value="1"/>
</dbReference>
<name>A0ABS3J3K3_9HYPH</name>
<dbReference type="SUPFAM" id="SSF54593">
    <property type="entry name" value="Glyoxalase/Bleomycin resistance protein/Dihydroxybiphenyl dioxygenase"/>
    <property type="match status" value="1"/>
</dbReference>
<keyword evidence="3" id="KW-1185">Reference proteome</keyword>
<reference evidence="2 3" key="1">
    <citation type="submission" date="2021-03" db="EMBL/GenBank/DDBJ databases">
        <title>Whole genome sequence of Jiella sp. MQZ13P-4.</title>
        <authorList>
            <person name="Tuo L."/>
        </authorList>
    </citation>
    <scope>NUCLEOTIDE SEQUENCE [LARGE SCALE GENOMIC DNA]</scope>
    <source>
        <strain evidence="2 3">MQZ13P-4</strain>
    </source>
</reference>
<evidence type="ECO:0000313" key="3">
    <source>
        <dbReference type="Proteomes" id="UP000664288"/>
    </source>
</evidence>
<dbReference type="Proteomes" id="UP000664288">
    <property type="component" value="Unassembled WGS sequence"/>
</dbReference>
<protein>
    <submittedName>
        <fullName evidence="2">VOC family protein</fullName>
    </submittedName>
</protein>
<dbReference type="Gene3D" id="3.10.180.10">
    <property type="entry name" value="2,3-Dihydroxybiphenyl 1,2-Dioxygenase, domain 1"/>
    <property type="match status" value="1"/>
</dbReference>
<organism evidence="2 3">
    <name type="scientific">Jiella sonneratiae</name>
    <dbReference type="NCBI Taxonomy" id="2816856"/>
    <lineage>
        <taxon>Bacteria</taxon>
        <taxon>Pseudomonadati</taxon>
        <taxon>Pseudomonadota</taxon>
        <taxon>Alphaproteobacteria</taxon>
        <taxon>Hyphomicrobiales</taxon>
        <taxon>Aurantimonadaceae</taxon>
        <taxon>Jiella</taxon>
    </lineage>
</organism>
<evidence type="ECO:0000259" key="1">
    <source>
        <dbReference type="PROSITE" id="PS51819"/>
    </source>
</evidence>
<evidence type="ECO:0000313" key="2">
    <source>
        <dbReference type="EMBL" id="MBO0903682.1"/>
    </source>
</evidence>
<dbReference type="PANTHER" id="PTHR36437">
    <property type="entry name" value="GLYOXALASE/BLEOMYCIN RESISTANCE PROTEIN/DIOXYGENASE"/>
    <property type="match status" value="1"/>
</dbReference>
<dbReference type="RefSeq" id="WP_207350327.1">
    <property type="nucleotide sequence ID" value="NZ_JAFMPY010000007.1"/>
</dbReference>
<dbReference type="InterPro" id="IPR037523">
    <property type="entry name" value="VOC_core"/>
</dbReference>
<dbReference type="InterPro" id="IPR004360">
    <property type="entry name" value="Glyas_Fos-R_dOase_dom"/>
</dbReference>
<accession>A0ABS3J3K3</accession>
<dbReference type="EMBL" id="JAFMPY010000007">
    <property type="protein sequence ID" value="MBO0903682.1"/>
    <property type="molecule type" value="Genomic_DNA"/>
</dbReference>
<gene>
    <name evidence="2" type="ORF">J1C47_08510</name>
</gene>
<proteinExistence type="predicted"/>
<dbReference type="InterPro" id="IPR029068">
    <property type="entry name" value="Glyas_Bleomycin-R_OHBP_Dase"/>
</dbReference>